<sequence length="90" mass="10372">MSEFDIDADEAEIARIMCKLPEFAWLESAELPKIRHEIRHKISDILRQYYIENTQNAKKSWTEKFTNAGITEDEGKSAIACARRLGIDIS</sequence>
<dbReference type="RefSeq" id="WP_205100095.1">
    <property type="nucleotide sequence ID" value="NZ_CAJNAQ010000005.1"/>
</dbReference>
<accession>A0A812EY91</accession>
<dbReference type="AlphaFoldDB" id="A0A812EY91"/>
<reference evidence="1" key="1">
    <citation type="submission" date="2021-02" db="EMBL/GenBank/DDBJ databases">
        <authorList>
            <person name="Han P."/>
        </authorList>
    </citation>
    <scope>NUCLEOTIDE SEQUENCE</scope>
    <source>
        <strain evidence="1">Candidatus Nitrosotenuis uzonensis 5A</strain>
    </source>
</reference>
<gene>
    <name evidence="1" type="ORF">NUZ5A_50876</name>
</gene>
<proteinExistence type="predicted"/>
<dbReference type="Proteomes" id="UP000655759">
    <property type="component" value="Unassembled WGS sequence"/>
</dbReference>
<evidence type="ECO:0000313" key="2">
    <source>
        <dbReference type="Proteomes" id="UP000655759"/>
    </source>
</evidence>
<comment type="caution">
    <text evidence="1">The sequence shown here is derived from an EMBL/GenBank/DDBJ whole genome shotgun (WGS) entry which is preliminary data.</text>
</comment>
<dbReference type="EMBL" id="CAJNAQ010000005">
    <property type="protein sequence ID" value="CAE6499256.1"/>
    <property type="molecule type" value="Genomic_DNA"/>
</dbReference>
<protein>
    <submittedName>
        <fullName evidence="1">Uncharacterized protein</fullName>
    </submittedName>
</protein>
<organism evidence="1 2">
    <name type="scientific">Candidatus Nitrosotenuis uzonensis</name>
    <dbReference type="NCBI Taxonomy" id="1407055"/>
    <lineage>
        <taxon>Archaea</taxon>
        <taxon>Nitrososphaerota</taxon>
        <taxon>Candidatus Nitrosotenuis</taxon>
    </lineage>
</organism>
<name>A0A812EY91_9ARCH</name>
<evidence type="ECO:0000313" key="1">
    <source>
        <dbReference type="EMBL" id="CAE6499256.1"/>
    </source>
</evidence>